<dbReference type="EMBL" id="MCSI01000001">
    <property type="protein sequence ID" value="PME75529.1"/>
    <property type="molecule type" value="Genomic_DNA"/>
</dbReference>
<evidence type="ECO:0008006" key="5">
    <source>
        <dbReference type="Google" id="ProtNLM"/>
    </source>
</evidence>
<proteinExistence type="predicted"/>
<evidence type="ECO:0000313" key="4">
    <source>
        <dbReference type="Proteomes" id="UP000235778"/>
    </source>
</evidence>
<evidence type="ECO:0000313" key="3">
    <source>
        <dbReference type="EMBL" id="PME75529.1"/>
    </source>
</evidence>
<reference evidence="4" key="1">
    <citation type="submission" date="2016-07" db="EMBL/GenBank/DDBJ databases">
        <title>Nontailed viruses are major unrecognized killers of bacteria in the ocean.</title>
        <authorList>
            <person name="Kauffman K."/>
            <person name="Hussain F."/>
            <person name="Yang J."/>
            <person name="Arevalo P."/>
            <person name="Brown J."/>
            <person name="Cutler M."/>
            <person name="Kelly L."/>
            <person name="Polz M.F."/>
        </authorList>
    </citation>
    <scope>NUCLEOTIDE SEQUENCE [LARGE SCALE GENOMIC DNA]</scope>
    <source>
        <strain evidence="4">10N.286.55.C1</strain>
    </source>
</reference>
<accession>A0A1B9PRR0</accession>
<keyword evidence="2" id="KW-1133">Transmembrane helix</keyword>
<feature type="transmembrane region" description="Helical" evidence="2">
    <location>
        <begin position="104"/>
        <end position="126"/>
    </location>
</feature>
<keyword evidence="2" id="KW-0472">Membrane</keyword>
<dbReference type="RefSeq" id="WP_017106971.1">
    <property type="nucleotide sequence ID" value="NZ_MAKA01000347.1"/>
</dbReference>
<sequence>MISALLNLVTGGVATYKQLNQNKAEALKRKDELENEKHQARVRRLQNGEEQASSLDDISIRDRGFKDEFILLVVFVPLILSFIPNYAPYVEQGFNALQNIPNPYWFVVGAVVIDTLGMRAMVRYLLEYYASRWKTK</sequence>
<evidence type="ECO:0000256" key="2">
    <source>
        <dbReference type="SAM" id="Phobius"/>
    </source>
</evidence>
<feature type="transmembrane region" description="Helical" evidence="2">
    <location>
        <begin position="69"/>
        <end position="89"/>
    </location>
</feature>
<name>A0A1B9PRR0_9VIBR</name>
<organism evidence="3 4">
    <name type="scientific">Vibrio lentus</name>
    <dbReference type="NCBI Taxonomy" id="136468"/>
    <lineage>
        <taxon>Bacteria</taxon>
        <taxon>Pseudomonadati</taxon>
        <taxon>Pseudomonadota</taxon>
        <taxon>Gammaproteobacteria</taxon>
        <taxon>Vibrionales</taxon>
        <taxon>Vibrionaceae</taxon>
        <taxon>Vibrio</taxon>
    </lineage>
</organism>
<keyword evidence="2" id="KW-0812">Transmembrane</keyword>
<evidence type="ECO:0000256" key="1">
    <source>
        <dbReference type="SAM" id="Coils"/>
    </source>
</evidence>
<protein>
    <recommendedName>
        <fullName evidence="5">TMhelix containing protein</fullName>
    </recommendedName>
</protein>
<keyword evidence="1" id="KW-0175">Coiled coil</keyword>
<dbReference type="Proteomes" id="UP000235778">
    <property type="component" value="Unassembled WGS sequence"/>
</dbReference>
<dbReference type="AlphaFoldDB" id="A0A1B9PRR0"/>
<gene>
    <name evidence="3" type="ORF">BCV30_00225</name>
</gene>
<feature type="coiled-coil region" evidence="1">
    <location>
        <begin position="16"/>
        <end position="43"/>
    </location>
</feature>
<comment type="caution">
    <text evidence="3">The sequence shown here is derived from an EMBL/GenBank/DDBJ whole genome shotgun (WGS) entry which is preliminary data.</text>
</comment>